<evidence type="ECO:0008006" key="4">
    <source>
        <dbReference type="Google" id="ProtNLM"/>
    </source>
</evidence>
<evidence type="ECO:0000313" key="3">
    <source>
        <dbReference type="Proteomes" id="UP000248987"/>
    </source>
</evidence>
<comment type="caution">
    <text evidence="2">The sequence shown here is derived from an EMBL/GenBank/DDBJ whole genome shotgun (WGS) entry which is preliminary data.</text>
</comment>
<dbReference type="AlphaFoldDB" id="A0A1A7R630"/>
<keyword evidence="3" id="KW-1185">Reference proteome</keyword>
<dbReference type="STRING" id="49280.A9996_05350"/>
<feature type="chain" id="PRO_5030025647" description="Spy/CpxP family protein refolding chaperone" evidence="1">
    <location>
        <begin position="19"/>
        <end position="146"/>
    </location>
</feature>
<protein>
    <recommendedName>
        <fullName evidence="4">Spy/CpxP family protein refolding chaperone</fullName>
    </recommendedName>
</protein>
<reference evidence="2 3" key="1">
    <citation type="submission" date="2018-06" db="EMBL/GenBank/DDBJ databases">
        <title>Genomic Encyclopedia of Archaeal and Bacterial Type Strains, Phase II (KMG-II): from individual species to whole genera.</title>
        <authorList>
            <person name="Goeker M."/>
        </authorList>
    </citation>
    <scope>NUCLEOTIDE SEQUENCE [LARGE SCALE GENOMIC DNA]</scope>
    <source>
        <strain evidence="2 3">DSM 12408</strain>
    </source>
</reference>
<accession>A0A1A7R630</accession>
<proteinExistence type="predicted"/>
<name>A0A1A7R630_9FLAO</name>
<organism evidence="2 3">
    <name type="scientific">Gelidibacter algens</name>
    <dbReference type="NCBI Taxonomy" id="49280"/>
    <lineage>
        <taxon>Bacteria</taxon>
        <taxon>Pseudomonadati</taxon>
        <taxon>Bacteroidota</taxon>
        <taxon>Flavobacteriia</taxon>
        <taxon>Flavobacteriales</taxon>
        <taxon>Flavobacteriaceae</taxon>
        <taxon>Gelidibacter</taxon>
    </lineage>
</organism>
<dbReference type="EMBL" id="QLLQ01000009">
    <property type="protein sequence ID" value="RAJ22467.1"/>
    <property type="molecule type" value="Genomic_DNA"/>
</dbReference>
<evidence type="ECO:0000313" key="2">
    <source>
        <dbReference type="EMBL" id="RAJ22467.1"/>
    </source>
</evidence>
<dbReference type="Proteomes" id="UP000248987">
    <property type="component" value="Unassembled WGS sequence"/>
</dbReference>
<sequence>MKKLILIVIAFATLQVSAQEQKREMKKQHRTDNANYSPEESVQLQTKRLTLVLDLNEKQQKEISTLFLEEATLRQSKKEAFSEVKAKAENNSLTKEDRLKIKNDRLDHLIDLKKKMKTILSTEQYDKWGKMRLKQHKNRKQLKARN</sequence>
<evidence type="ECO:0000256" key="1">
    <source>
        <dbReference type="SAM" id="SignalP"/>
    </source>
</evidence>
<feature type="signal peptide" evidence="1">
    <location>
        <begin position="1"/>
        <end position="18"/>
    </location>
</feature>
<dbReference type="RefSeq" id="WP_066431946.1">
    <property type="nucleotide sequence ID" value="NZ_LZRN01000008.1"/>
</dbReference>
<keyword evidence="1" id="KW-0732">Signal</keyword>
<dbReference type="OrthoDB" id="956918at2"/>
<gene>
    <name evidence="2" type="ORF">LX77_02412</name>
</gene>